<dbReference type="Gene3D" id="3.40.50.1820">
    <property type="entry name" value="alpha/beta hydrolase"/>
    <property type="match status" value="1"/>
</dbReference>
<dbReference type="Pfam" id="PF12697">
    <property type="entry name" value="Abhydrolase_6"/>
    <property type="match status" value="1"/>
</dbReference>
<dbReference type="InterPro" id="IPR029058">
    <property type="entry name" value="AB_hydrolase_fold"/>
</dbReference>
<reference evidence="3 4" key="1">
    <citation type="submission" date="2024-03" db="EMBL/GenBank/DDBJ databases">
        <title>Genome-scale model development and genomic sequencing of the oleaginous clade Lipomyces.</title>
        <authorList>
            <consortium name="Lawrence Berkeley National Laboratory"/>
            <person name="Czajka J.J."/>
            <person name="Han Y."/>
            <person name="Kim J."/>
            <person name="Mondo S.J."/>
            <person name="Hofstad B.A."/>
            <person name="Robles A."/>
            <person name="Haridas S."/>
            <person name="Riley R."/>
            <person name="LaButti K."/>
            <person name="Pangilinan J."/>
            <person name="Andreopoulos W."/>
            <person name="Lipzen A."/>
            <person name="Yan J."/>
            <person name="Wang M."/>
            <person name="Ng V."/>
            <person name="Grigoriev I.V."/>
            <person name="Spatafora J.W."/>
            <person name="Magnuson J.K."/>
            <person name="Baker S.E."/>
            <person name="Pomraning K.R."/>
        </authorList>
    </citation>
    <scope>NUCLEOTIDE SEQUENCE [LARGE SCALE GENOMIC DNA]</scope>
    <source>
        <strain evidence="3 4">Phaff 52-87</strain>
    </source>
</reference>
<evidence type="ECO:0000259" key="2">
    <source>
        <dbReference type="Pfam" id="PF12697"/>
    </source>
</evidence>
<dbReference type="RefSeq" id="XP_064765687.1">
    <property type="nucleotide sequence ID" value="XM_064913772.1"/>
</dbReference>
<feature type="compositionally biased region" description="Polar residues" evidence="1">
    <location>
        <begin position="363"/>
        <end position="389"/>
    </location>
</feature>
<feature type="domain" description="AB hydrolase-1" evidence="2">
    <location>
        <begin position="115"/>
        <end position="326"/>
    </location>
</feature>
<feature type="region of interest" description="Disordered" evidence="1">
    <location>
        <begin position="353"/>
        <end position="389"/>
    </location>
</feature>
<dbReference type="PANTHER" id="PTHR42103:SF2">
    <property type="entry name" value="AB HYDROLASE-1 DOMAIN-CONTAINING PROTEIN"/>
    <property type="match status" value="1"/>
</dbReference>
<accession>A0ABR1EYG9</accession>
<dbReference type="Proteomes" id="UP001498771">
    <property type="component" value="Unassembled WGS sequence"/>
</dbReference>
<protein>
    <submittedName>
        <fullName evidence="3">Alpha/Beta hydrolase protein</fullName>
    </submittedName>
</protein>
<proteinExistence type="predicted"/>
<keyword evidence="3" id="KW-0378">Hydrolase</keyword>
<dbReference type="GO" id="GO:0016787">
    <property type="term" value="F:hydrolase activity"/>
    <property type="evidence" value="ECO:0007669"/>
    <property type="project" value="UniProtKB-KW"/>
</dbReference>
<name>A0ABR1EYG9_9ASCO</name>
<gene>
    <name evidence="3" type="ORF">BZA70DRAFT_285664</name>
</gene>
<dbReference type="GeneID" id="90039284"/>
<sequence>MSSSFFKLAHDLNVPNLHVTYTSVPVANSTTILGTDIYTYQPTTSTMSSYTESAVPRKNLSSQDDPKDTAAKLANAQNASGSGGGASNPWGAVKPSLGVVIAHPYPPLGGSKSDGLVRSLAHHFVATFETSVVVYAFNFRGVTTRTSWSSKTEQQDMLAVSTAMINAYNPTLRTVLLVGYSYGALISCKLAAEHLDTLSQTVDVALWLISPPLWPVCGLLTLSVRARDSEPQFYKFVGKVKQRQVATLPATAAANSPDGHVLVVYGTDDTFTRKGRFQKWIRTQHDRIAEEYHGFDVDDSAYDGGGENSAVSVVEIDGGSHFWQQDDVDMIWQNPVVQRFLSKVSGKDLSAVAKKSLDGPGSGASSVTEASSPGGSRSSNQWGRKSGSP</sequence>
<evidence type="ECO:0000313" key="4">
    <source>
        <dbReference type="Proteomes" id="UP001498771"/>
    </source>
</evidence>
<dbReference type="EMBL" id="JBBJBU010000016">
    <property type="protein sequence ID" value="KAK7202654.1"/>
    <property type="molecule type" value="Genomic_DNA"/>
</dbReference>
<evidence type="ECO:0000313" key="3">
    <source>
        <dbReference type="EMBL" id="KAK7202654.1"/>
    </source>
</evidence>
<dbReference type="SUPFAM" id="SSF53474">
    <property type="entry name" value="alpha/beta-Hydrolases"/>
    <property type="match status" value="1"/>
</dbReference>
<evidence type="ECO:0000256" key="1">
    <source>
        <dbReference type="SAM" id="MobiDB-lite"/>
    </source>
</evidence>
<feature type="region of interest" description="Disordered" evidence="1">
    <location>
        <begin position="49"/>
        <end position="69"/>
    </location>
</feature>
<comment type="caution">
    <text evidence="3">The sequence shown here is derived from an EMBL/GenBank/DDBJ whole genome shotgun (WGS) entry which is preliminary data.</text>
</comment>
<keyword evidence="4" id="KW-1185">Reference proteome</keyword>
<organism evidence="3 4">
    <name type="scientific">Myxozyma melibiosi</name>
    <dbReference type="NCBI Taxonomy" id="54550"/>
    <lineage>
        <taxon>Eukaryota</taxon>
        <taxon>Fungi</taxon>
        <taxon>Dikarya</taxon>
        <taxon>Ascomycota</taxon>
        <taxon>Saccharomycotina</taxon>
        <taxon>Lipomycetes</taxon>
        <taxon>Lipomycetales</taxon>
        <taxon>Lipomycetaceae</taxon>
        <taxon>Myxozyma</taxon>
    </lineage>
</organism>
<dbReference type="InterPro" id="IPR000073">
    <property type="entry name" value="AB_hydrolase_1"/>
</dbReference>
<dbReference type="PANTHER" id="PTHR42103">
    <property type="entry name" value="ALPHA/BETA-HYDROLASES SUPERFAMILY PROTEIN"/>
    <property type="match status" value="1"/>
</dbReference>